<keyword evidence="3" id="KW-1185">Reference proteome</keyword>
<reference evidence="2 3" key="1">
    <citation type="journal article" date="2012" name="Genome Biol.">
        <title>Genome and low-iron response of an oceanic diatom adapted to chronic iron limitation.</title>
        <authorList>
            <person name="Lommer M."/>
            <person name="Specht M."/>
            <person name="Roy A.S."/>
            <person name="Kraemer L."/>
            <person name="Andreson R."/>
            <person name="Gutowska M.A."/>
            <person name="Wolf J."/>
            <person name="Bergner S.V."/>
            <person name="Schilhabel M.B."/>
            <person name="Klostermeier U.C."/>
            <person name="Beiko R.G."/>
            <person name="Rosenstiel P."/>
            <person name="Hippler M."/>
            <person name="Laroche J."/>
        </authorList>
    </citation>
    <scope>NUCLEOTIDE SEQUENCE [LARGE SCALE GENOMIC DNA]</scope>
    <source>
        <strain evidence="2 3">CCMP1005</strain>
    </source>
</reference>
<feature type="non-terminal residue" evidence="2">
    <location>
        <position position="215"/>
    </location>
</feature>
<dbReference type="AlphaFoldDB" id="K0RM73"/>
<dbReference type="Proteomes" id="UP000266841">
    <property type="component" value="Unassembled WGS sequence"/>
</dbReference>
<evidence type="ECO:0000313" key="3">
    <source>
        <dbReference type="Proteomes" id="UP000266841"/>
    </source>
</evidence>
<name>K0RM73_THAOC</name>
<gene>
    <name evidence="2" type="ORF">THAOC_27183</name>
</gene>
<evidence type="ECO:0000313" key="2">
    <source>
        <dbReference type="EMBL" id="EJK53394.1"/>
    </source>
</evidence>
<sequence>MATSISNEKEASGRTFESENDDVAFKNDIESFAKRVDEATDGHFSTRVAEELSMEGERLFKHLGDFYHEGVANIQRRVLASMGYSSFEDLTCDEQEQFVESWYEEQLAWEMIYGDMLDGTLTCALKKLKKIMVTKNVPVDSHTTMKDVQVECVNEPNTIQDTHGFAMDLEDRGAEEIDAMSTGTLGMGLCSGVSLKGLIKKLGLDFPLPKMEVLR</sequence>
<dbReference type="EMBL" id="AGNL01037861">
    <property type="protein sequence ID" value="EJK53394.1"/>
    <property type="molecule type" value="Genomic_DNA"/>
</dbReference>
<proteinExistence type="predicted"/>
<evidence type="ECO:0000256" key="1">
    <source>
        <dbReference type="SAM" id="MobiDB-lite"/>
    </source>
</evidence>
<protein>
    <submittedName>
        <fullName evidence="2">Uncharacterized protein</fullName>
    </submittedName>
</protein>
<organism evidence="2 3">
    <name type="scientific">Thalassiosira oceanica</name>
    <name type="common">Marine diatom</name>
    <dbReference type="NCBI Taxonomy" id="159749"/>
    <lineage>
        <taxon>Eukaryota</taxon>
        <taxon>Sar</taxon>
        <taxon>Stramenopiles</taxon>
        <taxon>Ochrophyta</taxon>
        <taxon>Bacillariophyta</taxon>
        <taxon>Coscinodiscophyceae</taxon>
        <taxon>Thalassiosirophycidae</taxon>
        <taxon>Thalassiosirales</taxon>
        <taxon>Thalassiosiraceae</taxon>
        <taxon>Thalassiosira</taxon>
    </lineage>
</organism>
<comment type="caution">
    <text evidence="2">The sequence shown here is derived from an EMBL/GenBank/DDBJ whole genome shotgun (WGS) entry which is preliminary data.</text>
</comment>
<accession>K0RM73</accession>
<feature type="region of interest" description="Disordered" evidence="1">
    <location>
        <begin position="1"/>
        <end position="20"/>
    </location>
</feature>